<dbReference type="EMBL" id="KZ819602">
    <property type="protein sequence ID" value="PWN38047.1"/>
    <property type="molecule type" value="Genomic_DNA"/>
</dbReference>
<dbReference type="InParanoid" id="A0A316VK34"/>
<feature type="region of interest" description="Disordered" evidence="1">
    <location>
        <begin position="421"/>
        <end position="460"/>
    </location>
</feature>
<dbReference type="RefSeq" id="XP_025358349.1">
    <property type="nucleotide sequence ID" value="XM_025500295.1"/>
</dbReference>
<dbReference type="OrthoDB" id="2148418at2759"/>
<dbReference type="GeneID" id="37022076"/>
<evidence type="ECO:0000256" key="1">
    <source>
        <dbReference type="SAM" id="MobiDB-lite"/>
    </source>
</evidence>
<feature type="compositionally biased region" description="Basic and acidic residues" evidence="1">
    <location>
        <begin position="818"/>
        <end position="828"/>
    </location>
</feature>
<dbReference type="Proteomes" id="UP000245771">
    <property type="component" value="Unassembled WGS sequence"/>
</dbReference>
<gene>
    <name evidence="2" type="ORF">FA14DRAFT_170791</name>
</gene>
<organism evidence="2 3">
    <name type="scientific">Meira miltonrushii</name>
    <dbReference type="NCBI Taxonomy" id="1280837"/>
    <lineage>
        <taxon>Eukaryota</taxon>
        <taxon>Fungi</taxon>
        <taxon>Dikarya</taxon>
        <taxon>Basidiomycota</taxon>
        <taxon>Ustilaginomycotina</taxon>
        <taxon>Exobasidiomycetes</taxon>
        <taxon>Exobasidiales</taxon>
        <taxon>Brachybasidiaceae</taxon>
        <taxon>Meira</taxon>
    </lineage>
</organism>
<feature type="compositionally biased region" description="Acidic residues" evidence="1">
    <location>
        <begin position="317"/>
        <end position="329"/>
    </location>
</feature>
<feature type="compositionally biased region" description="Polar residues" evidence="1">
    <location>
        <begin position="586"/>
        <end position="595"/>
    </location>
</feature>
<feature type="region of interest" description="Disordered" evidence="1">
    <location>
        <begin position="1"/>
        <end position="384"/>
    </location>
</feature>
<feature type="compositionally biased region" description="Basic and acidic residues" evidence="1">
    <location>
        <begin position="846"/>
        <end position="856"/>
    </location>
</feature>
<feature type="compositionally biased region" description="Low complexity" evidence="1">
    <location>
        <begin position="23"/>
        <end position="44"/>
    </location>
</feature>
<feature type="region of interest" description="Disordered" evidence="1">
    <location>
        <begin position="525"/>
        <end position="604"/>
    </location>
</feature>
<feature type="compositionally biased region" description="Basic and acidic residues" evidence="1">
    <location>
        <begin position="985"/>
        <end position="1008"/>
    </location>
</feature>
<accession>A0A316VK34</accession>
<evidence type="ECO:0000313" key="2">
    <source>
        <dbReference type="EMBL" id="PWN38047.1"/>
    </source>
</evidence>
<feature type="region of interest" description="Disordered" evidence="1">
    <location>
        <begin position="616"/>
        <end position="681"/>
    </location>
</feature>
<feature type="compositionally biased region" description="Polar residues" evidence="1">
    <location>
        <begin position="51"/>
        <end position="71"/>
    </location>
</feature>
<feature type="compositionally biased region" description="Polar residues" evidence="1">
    <location>
        <begin position="775"/>
        <end position="788"/>
    </location>
</feature>
<feature type="compositionally biased region" description="Low complexity" evidence="1">
    <location>
        <begin position="660"/>
        <end position="674"/>
    </location>
</feature>
<feature type="compositionally biased region" description="Polar residues" evidence="1">
    <location>
        <begin position="829"/>
        <end position="839"/>
    </location>
</feature>
<name>A0A316VK34_9BASI</name>
<feature type="region of interest" description="Disordered" evidence="1">
    <location>
        <begin position="759"/>
        <end position="921"/>
    </location>
</feature>
<keyword evidence="3" id="KW-1185">Reference proteome</keyword>
<evidence type="ECO:0000313" key="3">
    <source>
        <dbReference type="Proteomes" id="UP000245771"/>
    </source>
</evidence>
<feature type="compositionally biased region" description="Polar residues" evidence="1">
    <location>
        <begin position="631"/>
        <end position="643"/>
    </location>
</feature>
<reference evidence="2 3" key="1">
    <citation type="journal article" date="2018" name="Mol. Biol. Evol.">
        <title>Broad Genomic Sampling Reveals a Smut Pathogenic Ancestry of the Fungal Clade Ustilaginomycotina.</title>
        <authorList>
            <person name="Kijpornyongpan T."/>
            <person name="Mondo S.J."/>
            <person name="Barry K."/>
            <person name="Sandor L."/>
            <person name="Lee J."/>
            <person name="Lipzen A."/>
            <person name="Pangilinan J."/>
            <person name="LaButti K."/>
            <person name="Hainaut M."/>
            <person name="Henrissat B."/>
            <person name="Grigoriev I.V."/>
            <person name="Spatafora J.W."/>
            <person name="Aime M.C."/>
        </authorList>
    </citation>
    <scope>NUCLEOTIDE SEQUENCE [LARGE SCALE GENOMIC DNA]</scope>
    <source>
        <strain evidence="2 3">MCA 3882</strain>
    </source>
</reference>
<feature type="compositionally biased region" description="Polar residues" evidence="1">
    <location>
        <begin position="537"/>
        <end position="555"/>
    </location>
</feature>
<feature type="compositionally biased region" description="Basic and acidic residues" evidence="1">
    <location>
        <begin position="155"/>
        <end position="166"/>
    </location>
</feature>
<dbReference type="AlphaFoldDB" id="A0A316VK34"/>
<feature type="region of interest" description="Disordered" evidence="1">
    <location>
        <begin position="982"/>
        <end position="1040"/>
    </location>
</feature>
<feature type="compositionally biased region" description="Polar residues" evidence="1">
    <location>
        <begin position="10"/>
        <end position="22"/>
    </location>
</feature>
<feature type="compositionally biased region" description="Acidic residues" evidence="1">
    <location>
        <begin position="226"/>
        <end position="249"/>
    </location>
</feature>
<feature type="compositionally biased region" description="Low complexity" evidence="1">
    <location>
        <begin position="342"/>
        <end position="356"/>
    </location>
</feature>
<feature type="compositionally biased region" description="Acidic residues" evidence="1">
    <location>
        <begin position="72"/>
        <end position="82"/>
    </location>
</feature>
<feature type="compositionally biased region" description="Basic and acidic residues" evidence="1">
    <location>
        <begin position="252"/>
        <end position="291"/>
    </location>
</feature>
<feature type="compositionally biased region" description="Low complexity" evidence="1">
    <location>
        <begin position="882"/>
        <end position="903"/>
    </location>
</feature>
<sequence length="1139" mass="123106">MATFERSLGDITNSVNQLSICTPSKSQPSSSKTTLQSNQNNSSSPIARSPLKQNGSSFDTEESLLTASESDAFTEEDDDENDITSSERGDDENGDISAATYTSKQRSRAPPPIFFGTPSKAEHDRRHKYQAKLRTRRLLRKDSIELTRRKSGGWEGHETITDRTIEDESSLAGDMDAGEYPIKDAREEKEDEESISDSIQPLAEKEELNDEAPSEIVREDQLQDSTSDDDDDRSTSEDQIDLNNDDEAENAASKEEDVGGHEAEVADRKNTNAEESLLSKDDTETIAHEAEGQVQMDCENAEVEQLAPGDGNIANETPEDDPDATEEADWFGIKSGNKTAILPSSPSHPSLPSTPTRQKGFTSAIDRCRTSLAPSEADSSPGIALAPYPFSSRPSPMNFAASRGKGSPYIASPAMSYMSNFSPQFDRENEGHTSQRASVSRSGPILQESARKGNAANSLYSPTKVEVRSKLAAWANAKVKTPQSPEKKEFDAMRLSSIQPESFSPTLKTTAYDLLDIASQVPLPLSPIKTHLRSSPPKRSTTQMPDPTPSLTAQRASPVRSDASLRTSRLPVPAVSKLPRPFKLSVSKSHPQPQNKAVPLFKAKQSAVQKISINGERRPAARPNPSHAPNFASSQASTGSINTKPLRDLEPSMNGRRVLNTNSNPSSSSSSSPTKQVAKANAPIVRDARLIAGRNAKPISSNVKPEIVDLKTKTNQEAANTATKGFVSDAPKAAMMTASKAGSVGGARRVMRGVVAVPKIEQSSQRKTLDENASRAASNDNGIKSNPSRRLGMREAAPVAQLTTTKERNAVKARPMRRINDFIRKVDHSLSSPSRQQGNAPAPESVKPEKSMKEEDTLAGLKSQRTTMGQGLRERTQPEQQSTTKSSGSSSSASSSPKALSLPFKAAAPVTTSVTKATQAPRPIPISSMELSRLTSLHTRCNETGVAQLELIIIRKQGELRPPSPSSKFRKNAEAGNATAALTKAQREAKEAQSKQARKDRAAQRAERLSGGNAADTSSTTEQEDETLRSHRLAAGDEEVYATPPRRISLKKAVRWHKALFAGPSDNISGANRTTKDDLSFLAEHHPKPVKSCLADAGQAALDRFGNVPQAGKPLGSPLVKRKKIIITKIVYDDDDSES</sequence>
<proteinExistence type="predicted"/>
<feature type="compositionally biased region" description="Basic residues" evidence="1">
    <location>
        <begin position="125"/>
        <end position="139"/>
    </location>
</feature>
<protein>
    <submittedName>
        <fullName evidence="2">Uncharacterized protein</fullName>
    </submittedName>
</protein>
<dbReference type="STRING" id="1280837.A0A316VK34"/>